<protein>
    <recommendedName>
        <fullName evidence="3">RNA pseudouridylate synthase</fullName>
    </recommendedName>
    <alternativeName>
        <fullName evidence="4">RNA-uridine isomerase</fullName>
    </alternativeName>
</protein>
<dbReference type="PANTHER" id="PTHR21600">
    <property type="entry name" value="MITOCHONDRIAL RNA PSEUDOURIDINE SYNTHASE"/>
    <property type="match status" value="1"/>
</dbReference>
<evidence type="ECO:0000256" key="2">
    <source>
        <dbReference type="ARBA" id="ARBA00010876"/>
    </source>
</evidence>
<dbReference type="InterPro" id="IPR020103">
    <property type="entry name" value="PsdUridine_synth_cat_dom_sf"/>
</dbReference>
<dbReference type="GO" id="GO:0003723">
    <property type="term" value="F:RNA binding"/>
    <property type="evidence" value="ECO:0007669"/>
    <property type="project" value="InterPro"/>
</dbReference>
<dbReference type="Gene3D" id="3.30.2350.10">
    <property type="entry name" value="Pseudouridine synthase"/>
    <property type="match status" value="1"/>
</dbReference>
<comment type="catalytic activity">
    <reaction evidence="1">
        <text>a uridine in RNA = a pseudouridine in RNA</text>
        <dbReference type="Rhea" id="RHEA:48348"/>
        <dbReference type="Rhea" id="RHEA-COMP:12068"/>
        <dbReference type="Rhea" id="RHEA-COMP:12069"/>
        <dbReference type="ChEBI" id="CHEBI:65314"/>
        <dbReference type="ChEBI" id="CHEBI:65315"/>
    </reaction>
</comment>
<accession>A0A2D3WFA0</accession>
<dbReference type="GO" id="GO:0000455">
    <property type="term" value="P:enzyme-directed rRNA pseudouridine synthesis"/>
    <property type="evidence" value="ECO:0007669"/>
    <property type="project" value="TreeGrafter"/>
</dbReference>
<organism evidence="6 7">
    <name type="scientific">Sulfuricurvum kujiense</name>
    <dbReference type="NCBI Taxonomy" id="148813"/>
    <lineage>
        <taxon>Bacteria</taxon>
        <taxon>Pseudomonadati</taxon>
        <taxon>Campylobacterota</taxon>
        <taxon>Epsilonproteobacteria</taxon>
        <taxon>Campylobacterales</taxon>
        <taxon>Sulfurimonadaceae</taxon>
        <taxon>Sulfuricurvum</taxon>
    </lineage>
</organism>
<dbReference type="Pfam" id="PF00849">
    <property type="entry name" value="PseudoU_synth_2"/>
    <property type="match status" value="1"/>
</dbReference>
<sequence length="306" mass="35066">MPFITKKLHSPERQMALPFLIKELGLSRSEGQRLIARGRLTQDGIVMCDQFGFVEGDCEFICFEPVTRGFKPMFVANDFAVYDKPSGLSVHPHSRQSPYTLNDEIKHQFGEDANATHRIDQETSGLVLISRHKNSESVLKRLFSERAITKKYLAMVRGEVKEQIDIQEPLFRIDHPNLLISMVVKVDPKGKPAHTIIKPLRYFPQYDMTLVEASPLTGRTHQIRVHLFHVKHPIVGDPVYGPDEEEVTQFIKKELSPEDRLRIGGSTRLLLHAHSLEFTYENEHFCIVSEKDFIQECFEAMGISRG</sequence>
<gene>
    <name evidence="6" type="ORF">CFH83_05100</name>
</gene>
<dbReference type="SUPFAM" id="SSF55120">
    <property type="entry name" value="Pseudouridine synthase"/>
    <property type="match status" value="1"/>
</dbReference>
<comment type="similarity">
    <text evidence="2">Belongs to the pseudouridine synthase RluA family.</text>
</comment>
<evidence type="ECO:0000313" key="7">
    <source>
        <dbReference type="Proteomes" id="UP000228859"/>
    </source>
</evidence>
<evidence type="ECO:0000256" key="1">
    <source>
        <dbReference type="ARBA" id="ARBA00000073"/>
    </source>
</evidence>
<dbReference type="InterPro" id="IPR006145">
    <property type="entry name" value="PsdUridine_synth_RsuA/RluA"/>
</dbReference>
<proteinExistence type="inferred from homology"/>
<dbReference type="GO" id="GO:0140098">
    <property type="term" value="F:catalytic activity, acting on RNA"/>
    <property type="evidence" value="ECO:0007669"/>
    <property type="project" value="UniProtKB-ARBA"/>
</dbReference>
<dbReference type="PANTHER" id="PTHR21600:SF44">
    <property type="entry name" value="RIBOSOMAL LARGE SUBUNIT PSEUDOURIDINE SYNTHASE D"/>
    <property type="match status" value="1"/>
</dbReference>
<name>A0A2D3WFA0_9BACT</name>
<evidence type="ECO:0000313" key="6">
    <source>
        <dbReference type="EMBL" id="DAB38585.1"/>
    </source>
</evidence>
<dbReference type="RefSeq" id="WP_294896993.1">
    <property type="nucleotide sequence ID" value="NZ_DLUI01000072.1"/>
</dbReference>
<dbReference type="GO" id="GO:0009982">
    <property type="term" value="F:pseudouridine synthase activity"/>
    <property type="evidence" value="ECO:0007669"/>
    <property type="project" value="InterPro"/>
</dbReference>
<comment type="caution">
    <text evidence="6">The sequence shown here is derived from an EMBL/GenBank/DDBJ whole genome shotgun (WGS) entry which is preliminary data.</text>
</comment>
<evidence type="ECO:0000256" key="4">
    <source>
        <dbReference type="ARBA" id="ARBA00033164"/>
    </source>
</evidence>
<reference evidence="6 7" key="1">
    <citation type="journal article" date="2017" name="Front. Microbiol.">
        <title>Comparative Genomic Analysis of the Class Epsilonproteobacteria and Proposed Reclassification to Epsilonbacteraeota (phyl. nov.).</title>
        <authorList>
            <person name="Waite D.W."/>
            <person name="Vanwonterghem I."/>
            <person name="Rinke C."/>
            <person name="Parks D.H."/>
            <person name="Zhang Y."/>
            <person name="Takai K."/>
            <person name="Sievert S.M."/>
            <person name="Simon J."/>
            <person name="Campbell B.J."/>
            <person name="Hanson T.E."/>
            <person name="Woyke T."/>
            <person name="Klotz M.G."/>
            <person name="Hugenholtz P."/>
        </authorList>
    </citation>
    <scope>NUCLEOTIDE SEQUENCE [LARGE SCALE GENOMIC DNA]</scope>
    <source>
        <strain evidence="6">UBA12443</strain>
    </source>
</reference>
<evidence type="ECO:0000259" key="5">
    <source>
        <dbReference type="Pfam" id="PF00849"/>
    </source>
</evidence>
<dbReference type="CDD" id="cd02869">
    <property type="entry name" value="PseudoU_synth_RluA_like"/>
    <property type="match status" value="1"/>
</dbReference>
<dbReference type="EMBL" id="DLUI01000072">
    <property type="protein sequence ID" value="DAB38585.1"/>
    <property type="molecule type" value="Genomic_DNA"/>
</dbReference>
<evidence type="ECO:0000256" key="3">
    <source>
        <dbReference type="ARBA" id="ARBA00031870"/>
    </source>
</evidence>
<dbReference type="InterPro" id="IPR050188">
    <property type="entry name" value="RluA_PseudoU_synthase"/>
</dbReference>
<dbReference type="Proteomes" id="UP000228859">
    <property type="component" value="Unassembled WGS sequence"/>
</dbReference>
<dbReference type="AlphaFoldDB" id="A0A2D3WFA0"/>
<feature type="domain" description="Pseudouridine synthase RsuA/RluA-like" evidence="5">
    <location>
        <begin position="79"/>
        <end position="227"/>
    </location>
</feature>